<dbReference type="Gene3D" id="2.40.10.220">
    <property type="entry name" value="predicted glycosyltransferase like domains"/>
    <property type="match status" value="1"/>
</dbReference>
<feature type="domain" description="PilZ" evidence="2">
    <location>
        <begin position="126"/>
        <end position="203"/>
    </location>
</feature>
<evidence type="ECO:0000313" key="4">
    <source>
        <dbReference type="Proteomes" id="UP001589858"/>
    </source>
</evidence>
<dbReference type="EMBL" id="JBHLTM010000027">
    <property type="protein sequence ID" value="MFC0684417.1"/>
    <property type="molecule type" value="Genomic_DNA"/>
</dbReference>
<proteinExistence type="predicted"/>
<evidence type="ECO:0000256" key="1">
    <source>
        <dbReference type="SAM" id="MobiDB-lite"/>
    </source>
</evidence>
<accession>A0ABV6S6Q0</accession>
<reference evidence="3 4" key="1">
    <citation type="submission" date="2024-09" db="EMBL/GenBank/DDBJ databases">
        <authorList>
            <person name="Sun Q."/>
            <person name="Mori K."/>
        </authorList>
    </citation>
    <scope>NUCLEOTIDE SEQUENCE [LARGE SCALE GENOMIC DNA]</scope>
    <source>
        <strain evidence="3 4">CICC 11035S</strain>
    </source>
</reference>
<comment type="caution">
    <text evidence="3">The sequence shown here is derived from an EMBL/GenBank/DDBJ whole genome shotgun (WGS) entry which is preliminary data.</text>
</comment>
<keyword evidence="4" id="KW-1185">Reference proteome</keyword>
<evidence type="ECO:0000259" key="2">
    <source>
        <dbReference type="Pfam" id="PF07238"/>
    </source>
</evidence>
<dbReference type="SUPFAM" id="SSF141371">
    <property type="entry name" value="PilZ domain-like"/>
    <property type="match status" value="2"/>
</dbReference>
<protein>
    <submittedName>
        <fullName evidence="3">PilZ domain-containing protein</fullName>
    </submittedName>
</protein>
<gene>
    <name evidence="3" type="ORF">ACFFF8_07400</name>
</gene>
<feature type="region of interest" description="Disordered" evidence="1">
    <location>
        <begin position="1"/>
        <end position="24"/>
    </location>
</feature>
<dbReference type="RefSeq" id="WP_267219523.1">
    <property type="nucleotide sequence ID" value="NZ_JAPCWC010000004.1"/>
</dbReference>
<feature type="domain" description="PilZ" evidence="2">
    <location>
        <begin position="27"/>
        <end position="107"/>
    </location>
</feature>
<dbReference type="Proteomes" id="UP001589858">
    <property type="component" value="Unassembled WGS sequence"/>
</dbReference>
<organism evidence="3 4">
    <name type="scientific">Novosphingobium clariflavum</name>
    <dbReference type="NCBI Taxonomy" id="2029884"/>
    <lineage>
        <taxon>Bacteria</taxon>
        <taxon>Pseudomonadati</taxon>
        <taxon>Pseudomonadota</taxon>
        <taxon>Alphaproteobacteria</taxon>
        <taxon>Sphingomonadales</taxon>
        <taxon>Sphingomonadaceae</taxon>
        <taxon>Novosphingobium</taxon>
    </lineage>
</organism>
<name>A0ABV6S6Q0_9SPHN</name>
<dbReference type="Pfam" id="PF07238">
    <property type="entry name" value="PilZ"/>
    <property type="match status" value="2"/>
</dbReference>
<sequence>MISADRQPDDGPPPADSPGSGDFAPEQRVQPRFALLLRQAKLLADGCEYLCIVRDVSESGVKLRLFHPLPPLRPGSSGFALEITTGESFPIESVWEQEGEAGFRFTAPVDLLRFIAEAGPFPKRPVRLKVEHPALIAFGGQEHFAMIQDLSRQGAGIETEQLLAIGQKLRFSARELPHFDATVCWRQHPAYGLVFDQLLSLEQLALRTYRIQHPLAPLAGE</sequence>
<evidence type="ECO:0000313" key="3">
    <source>
        <dbReference type="EMBL" id="MFC0684417.1"/>
    </source>
</evidence>
<dbReference type="InterPro" id="IPR009875">
    <property type="entry name" value="PilZ_domain"/>
</dbReference>